<protein>
    <recommendedName>
        <fullName evidence="4">Pal1-domain-containing protein</fullName>
    </recommendedName>
</protein>
<sequence>MAQSDRTHRHSPSVPYEDYNTYISDSNLFPRDAYPELNSSNHYSGGSLSPTQCNPKRESHAFFNQGVRASPPSRSSAYLDDHDERISPEQYPQIPSSPHFYGFSPIQPKDGREDDRALRRTPENPDYHTHLFGERSEGSLKGPRPISPSRPTVRQLEKAQELMDADQNREQPIGPRDMPKRKPVPSRLYEGGVGVGDAIEMSTRGRDVAYERQLKNDEITEASARYPGLSRVPPPGSQERHRIDI</sequence>
<accession>A0A6A6DXZ9</accession>
<feature type="compositionally biased region" description="Basic and acidic residues" evidence="1">
    <location>
        <begin position="109"/>
        <end position="138"/>
    </location>
</feature>
<proteinExistence type="predicted"/>
<feature type="compositionally biased region" description="Basic and acidic residues" evidence="1">
    <location>
        <begin position="203"/>
        <end position="218"/>
    </location>
</feature>
<reference evidence="2" key="1">
    <citation type="journal article" date="2020" name="Stud. Mycol.">
        <title>101 Dothideomycetes genomes: a test case for predicting lifestyles and emergence of pathogens.</title>
        <authorList>
            <person name="Haridas S."/>
            <person name="Albert R."/>
            <person name="Binder M."/>
            <person name="Bloem J."/>
            <person name="Labutti K."/>
            <person name="Salamov A."/>
            <person name="Andreopoulos B."/>
            <person name="Baker S."/>
            <person name="Barry K."/>
            <person name="Bills G."/>
            <person name="Bluhm B."/>
            <person name="Cannon C."/>
            <person name="Castanera R."/>
            <person name="Culley D."/>
            <person name="Daum C."/>
            <person name="Ezra D."/>
            <person name="Gonzalez J."/>
            <person name="Henrissat B."/>
            <person name="Kuo A."/>
            <person name="Liang C."/>
            <person name="Lipzen A."/>
            <person name="Lutzoni F."/>
            <person name="Magnuson J."/>
            <person name="Mondo S."/>
            <person name="Nolan M."/>
            <person name="Ohm R."/>
            <person name="Pangilinan J."/>
            <person name="Park H.-J."/>
            <person name="Ramirez L."/>
            <person name="Alfaro M."/>
            <person name="Sun H."/>
            <person name="Tritt A."/>
            <person name="Yoshinaga Y."/>
            <person name="Zwiers L.-H."/>
            <person name="Turgeon B."/>
            <person name="Goodwin S."/>
            <person name="Spatafora J."/>
            <person name="Crous P."/>
            <person name="Grigoriev I."/>
        </authorList>
    </citation>
    <scope>NUCLEOTIDE SEQUENCE</scope>
    <source>
        <strain evidence="2">CBS 207.26</strain>
    </source>
</reference>
<evidence type="ECO:0008006" key="4">
    <source>
        <dbReference type="Google" id="ProtNLM"/>
    </source>
</evidence>
<organism evidence="2 3">
    <name type="scientific">Zopfia rhizophila CBS 207.26</name>
    <dbReference type="NCBI Taxonomy" id="1314779"/>
    <lineage>
        <taxon>Eukaryota</taxon>
        <taxon>Fungi</taxon>
        <taxon>Dikarya</taxon>
        <taxon>Ascomycota</taxon>
        <taxon>Pezizomycotina</taxon>
        <taxon>Dothideomycetes</taxon>
        <taxon>Dothideomycetes incertae sedis</taxon>
        <taxon>Zopfiaceae</taxon>
        <taxon>Zopfia</taxon>
    </lineage>
</organism>
<keyword evidence="3" id="KW-1185">Reference proteome</keyword>
<evidence type="ECO:0000313" key="3">
    <source>
        <dbReference type="Proteomes" id="UP000800200"/>
    </source>
</evidence>
<feature type="compositionally biased region" description="Basic and acidic residues" evidence="1">
    <location>
        <begin position="155"/>
        <end position="169"/>
    </location>
</feature>
<dbReference type="Proteomes" id="UP000800200">
    <property type="component" value="Unassembled WGS sequence"/>
</dbReference>
<evidence type="ECO:0000313" key="2">
    <source>
        <dbReference type="EMBL" id="KAF2183242.1"/>
    </source>
</evidence>
<name>A0A6A6DXZ9_9PEZI</name>
<feature type="region of interest" description="Disordered" evidence="1">
    <location>
        <begin position="1"/>
        <end position="245"/>
    </location>
</feature>
<feature type="compositionally biased region" description="Polar residues" evidence="1">
    <location>
        <begin position="37"/>
        <end position="54"/>
    </location>
</feature>
<gene>
    <name evidence="2" type="ORF">K469DRAFT_786845</name>
</gene>
<evidence type="ECO:0000256" key="1">
    <source>
        <dbReference type="SAM" id="MobiDB-lite"/>
    </source>
</evidence>
<dbReference type="EMBL" id="ML994644">
    <property type="protein sequence ID" value="KAF2183242.1"/>
    <property type="molecule type" value="Genomic_DNA"/>
</dbReference>
<dbReference type="AlphaFoldDB" id="A0A6A6DXZ9"/>